<dbReference type="PROSITE" id="PS50160">
    <property type="entry name" value="DNA_LIGASE_A3"/>
    <property type="match status" value="1"/>
</dbReference>
<dbReference type="CDD" id="cd07971">
    <property type="entry name" value="OBF_DNA_ligase_LigD"/>
    <property type="match status" value="1"/>
</dbReference>
<dbReference type="InterPro" id="IPR012309">
    <property type="entry name" value="DNA_ligase_ATP-dep_C"/>
</dbReference>
<dbReference type="PANTHER" id="PTHR42705:SF2">
    <property type="entry name" value="BIFUNCTIONAL NON-HOMOLOGOUS END JOINING PROTEIN LIGD"/>
    <property type="match status" value="1"/>
</dbReference>
<evidence type="ECO:0000256" key="17">
    <source>
        <dbReference type="ARBA" id="ARBA00023211"/>
    </source>
</evidence>
<comment type="cofactor">
    <cofactor evidence="1">
        <name>Mn(2+)</name>
        <dbReference type="ChEBI" id="CHEBI:29035"/>
    </cofactor>
</comment>
<feature type="region of interest" description="Disordered" evidence="21">
    <location>
        <begin position="160"/>
        <end position="193"/>
    </location>
</feature>
<dbReference type="RefSeq" id="WP_104356552.1">
    <property type="nucleotide sequence ID" value="NZ_CALFFA010000022.1"/>
</dbReference>
<dbReference type="CDD" id="cd07906">
    <property type="entry name" value="Adenylation_DNA_ligase_LigD_LigC"/>
    <property type="match status" value="1"/>
</dbReference>
<name>A0A2S5T794_9BURK</name>
<evidence type="ECO:0000256" key="4">
    <source>
        <dbReference type="ARBA" id="ARBA00022679"/>
    </source>
</evidence>
<dbReference type="EMBL" id="PSNY01000004">
    <property type="protein sequence ID" value="PPE70860.1"/>
    <property type="molecule type" value="Genomic_DNA"/>
</dbReference>
<keyword evidence="16" id="KW-0234">DNA repair</keyword>
<dbReference type="Gene3D" id="3.30.470.30">
    <property type="entry name" value="DNA ligase/mRNA capping enzyme"/>
    <property type="match status" value="1"/>
</dbReference>
<dbReference type="GO" id="GO:0006310">
    <property type="term" value="P:DNA recombination"/>
    <property type="evidence" value="ECO:0007669"/>
    <property type="project" value="UniProtKB-KW"/>
</dbReference>
<organism evidence="22 23">
    <name type="scientific">Caldimonas thermodepolymerans</name>
    <dbReference type="NCBI Taxonomy" id="215580"/>
    <lineage>
        <taxon>Bacteria</taxon>
        <taxon>Pseudomonadati</taxon>
        <taxon>Pseudomonadota</taxon>
        <taxon>Betaproteobacteria</taxon>
        <taxon>Burkholderiales</taxon>
        <taxon>Sphaerotilaceae</taxon>
        <taxon>Caldimonas</taxon>
    </lineage>
</organism>
<dbReference type="InterPro" id="IPR014145">
    <property type="entry name" value="LigD_pol_dom"/>
</dbReference>
<evidence type="ECO:0000256" key="12">
    <source>
        <dbReference type="ARBA" id="ARBA00022840"/>
    </source>
</evidence>
<evidence type="ECO:0000256" key="21">
    <source>
        <dbReference type="SAM" id="MobiDB-lite"/>
    </source>
</evidence>
<evidence type="ECO:0000256" key="14">
    <source>
        <dbReference type="ARBA" id="ARBA00023125"/>
    </source>
</evidence>
<keyword evidence="6" id="KW-0540">Nuclease</keyword>
<evidence type="ECO:0000256" key="16">
    <source>
        <dbReference type="ARBA" id="ARBA00023204"/>
    </source>
</evidence>
<dbReference type="PANTHER" id="PTHR42705">
    <property type="entry name" value="BIFUNCTIONAL NON-HOMOLOGOUS END JOINING PROTEIN LIGD"/>
    <property type="match status" value="1"/>
</dbReference>
<evidence type="ECO:0000256" key="11">
    <source>
        <dbReference type="ARBA" id="ARBA00022839"/>
    </source>
</evidence>
<dbReference type="Gene3D" id="2.40.50.140">
    <property type="entry name" value="Nucleic acid-binding proteins"/>
    <property type="match status" value="1"/>
</dbReference>
<keyword evidence="5" id="KW-0548">Nucleotidyltransferase</keyword>
<evidence type="ECO:0000256" key="1">
    <source>
        <dbReference type="ARBA" id="ARBA00001936"/>
    </source>
</evidence>
<evidence type="ECO:0000256" key="5">
    <source>
        <dbReference type="ARBA" id="ARBA00022695"/>
    </source>
</evidence>
<keyword evidence="14" id="KW-0238">DNA-binding</keyword>
<keyword evidence="3 22" id="KW-0436">Ligase</keyword>
<comment type="catalytic activity">
    <reaction evidence="20">
        <text>ATP + (deoxyribonucleotide)n-3'-hydroxyl + 5'-phospho-(deoxyribonucleotide)m = (deoxyribonucleotide)n+m + AMP + diphosphate.</text>
        <dbReference type="EC" id="6.5.1.1"/>
    </reaction>
</comment>
<keyword evidence="8" id="KW-0547">Nucleotide-binding</keyword>
<evidence type="ECO:0000313" key="23">
    <source>
        <dbReference type="Proteomes" id="UP000239406"/>
    </source>
</evidence>
<feature type="region of interest" description="Disordered" evidence="21">
    <location>
        <begin position="1"/>
        <end position="33"/>
    </location>
</feature>
<evidence type="ECO:0000256" key="3">
    <source>
        <dbReference type="ARBA" id="ARBA00022598"/>
    </source>
</evidence>
<evidence type="ECO:0000256" key="7">
    <source>
        <dbReference type="ARBA" id="ARBA00022723"/>
    </source>
</evidence>
<evidence type="ECO:0000256" key="8">
    <source>
        <dbReference type="ARBA" id="ARBA00022741"/>
    </source>
</evidence>
<dbReference type="InterPro" id="IPR012310">
    <property type="entry name" value="DNA_ligase_ATP-dep_cent"/>
</dbReference>
<keyword evidence="17" id="KW-0464">Manganese</keyword>
<keyword evidence="18" id="KW-0511">Multifunctional enzyme</keyword>
<dbReference type="GO" id="GO:0004527">
    <property type="term" value="F:exonuclease activity"/>
    <property type="evidence" value="ECO:0007669"/>
    <property type="project" value="UniProtKB-KW"/>
</dbReference>
<dbReference type="GO" id="GO:0006281">
    <property type="term" value="P:DNA repair"/>
    <property type="evidence" value="ECO:0007669"/>
    <property type="project" value="UniProtKB-KW"/>
</dbReference>
<accession>A0A2S5T794</accession>
<sequence length="832" mass="92759">MRRDDPLAPYHARRDFRHSPEPAGRTAGRRRPARTLQFVVQRHDARRLHYDFRLEWDGTLKSWAVPKGPSLDPQVQRLAVEVEDHPLDYARFEGTIPQGHYGAGDVAIWDRGTWVPEDEDVAAALQRGKLHFELHGERLHGSWVLFRTSGSQWMLRKRRDAHARPGDGDGVLRASAPTASARRPPRAGHGDPLPEWIAPQLATLVERPPQDARWVYEVKYDGYRMLARLDGREVRLYSRNGLDWTARLPRLAQRLSRLRLGPGWLDGEIVVMDTHGRTDFHALQAQLDGPATDVEYVVFDVPWWQGQDLRDAPLSRRLAVLDGIFDALPADAALGRSRPLDPHHVGQAVLDAACRMQLEGLIGKRLDAPYRSGRSPHWIKLKCRAEQEVVIGGYTEPRGSRGHLGALLVGVWGEDGQLDYAGRVGSGFDAATLAALHARLAPDERATCPFRHRPALPGASRVHWVQPHHVAQVRYATWSRDGLLRQASYAGLREDKPAREVVRERARPVQETATMPTAATPARSSHRPRAPRDDDTVMGVRVTHPGRVVYGTPRVTKLEVVRYHEAMAEYLMPHLRKRPLSLLRCPQGAGGECFFQKHIETRLPPGVVGVEVPASDGPDTQVMVSRPEGIVALAQYGTLELHTWGARTPRLEKADRLTMDLDPDPALPWSQVVEAARLTRVLLEELGLRPFLKTTGGKGLHVVVPLKATRGWDEVKAFARAVATRLASVAPQRFTAQLSKSRRRGRIFVDYLRNGRGATAIAAYSLRARDGAPVAMPLHWDALSPHEDLRGARFNLHNAAAHVADAEAAWADYDASRATLTVKMMKALGVTP</sequence>
<dbReference type="InterPro" id="IPR014144">
    <property type="entry name" value="LigD_PE_domain"/>
</dbReference>
<keyword evidence="13" id="KW-0239">DNA-directed DNA polymerase</keyword>
<evidence type="ECO:0000256" key="20">
    <source>
        <dbReference type="ARBA" id="ARBA00034003"/>
    </source>
</evidence>
<comment type="caution">
    <text evidence="22">The sequence shown here is derived from an EMBL/GenBank/DDBJ whole genome shotgun (WGS) entry which is preliminary data.</text>
</comment>
<dbReference type="SUPFAM" id="SSF50249">
    <property type="entry name" value="Nucleic acid-binding proteins"/>
    <property type="match status" value="1"/>
</dbReference>
<dbReference type="NCBIfam" id="TIGR02776">
    <property type="entry name" value="NHEJ_ligase_prk"/>
    <property type="match status" value="1"/>
</dbReference>
<dbReference type="SUPFAM" id="SSF56091">
    <property type="entry name" value="DNA ligase/mRNA capping enzyme, catalytic domain"/>
    <property type="match status" value="1"/>
</dbReference>
<feature type="region of interest" description="Disordered" evidence="21">
    <location>
        <begin position="496"/>
        <end position="537"/>
    </location>
</feature>
<keyword evidence="12" id="KW-0067">ATP-binding</keyword>
<dbReference type="AlphaFoldDB" id="A0A2S5T794"/>
<feature type="compositionally biased region" description="Basic and acidic residues" evidence="21">
    <location>
        <begin position="496"/>
        <end position="508"/>
    </location>
</feature>
<evidence type="ECO:0000256" key="19">
    <source>
        <dbReference type="ARBA" id="ARBA00029943"/>
    </source>
</evidence>
<dbReference type="Pfam" id="PF01068">
    <property type="entry name" value="DNA_ligase_A_M"/>
    <property type="match status" value="1"/>
</dbReference>
<evidence type="ECO:0000256" key="9">
    <source>
        <dbReference type="ARBA" id="ARBA00022763"/>
    </source>
</evidence>
<keyword evidence="11" id="KW-0269">Exonuclease</keyword>
<dbReference type="NCBIfam" id="TIGR02779">
    <property type="entry name" value="NHEJ_ligase_lig"/>
    <property type="match status" value="1"/>
</dbReference>
<protein>
    <recommendedName>
        <fullName evidence="2">DNA ligase (ATP)</fullName>
        <ecNumber evidence="2">6.5.1.1</ecNumber>
    </recommendedName>
    <alternativeName>
        <fullName evidence="19">NHEJ DNA polymerase</fullName>
    </alternativeName>
</protein>
<evidence type="ECO:0000256" key="18">
    <source>
        <dbReference type="ARBA" id="ARBA00023268"/>
    </source>
</evidence>
<dbReference type="InterPro" id="IPR012340">
    <property type="entry name" value="NA-bd_OB-fold"/>
</dbReference>
<dbReference type="CDD" id="cd04862">
    <property type="entry name" value="PaeLigD_Pol_like"/>
    <property type="match status" value="1"/>
</dbReference>
<dbReference type="GO" id="GO:0003677">
    <property type="term" value="F:DNA binding"/>
    <property type="evidence" value="ECO:0007669"/>
    <property type="project" value="UniProtKB-KW"/>
</dbReference>
<dbReference type="Proteomes" id="UP000239406">
    <property type="component" value="Unassembled WGS sequence"/>
</dbReference>
<keyword evidence="10" id="KW-0378">Hydrolase</keyword>
<dbReference type="Gene3D" id="3.90.920.10">
    <property type="entry name" value="DNA primase, PRIM domain"/>
    <property type="match status" value="1"/>
</dbReference>
<dbReference type="Gene3D" id="3.30.1490.70">
    <property type="match status" value="1"/>
</dbReference>
<proteinExistence type="predicted"/>
<dbReference type="GO" id="GO:0003887">
    <property type="term" value="F:DNA-directed DNA polymerase activity"/>
    <property type="evidence" value="ECO:0007669"/>
    <property type="project" value="UniProtKB-KW"/>
</dbReference>
<evidence type="ECO:0000256" key="15">
    <source>
        <dbReference type="ARBA" id="ARBA00023172"/>
    </source>
</evidence>
<evidence type="ECO:0000313" key="22">
    <source>
        <dbReference type="EMBL" id="PPE70860.1"/>
    </source>
</evidence>
<dbReference type="InterPro" id="IPR014146">
    <property type="entry name" value="LigD_ligase_dom"/>
</dbReference>
<keyword evidence="23" id="KW-1185">Reference proteome</keyword>
<dbReference type="InterPro" id="IPR033651">
    <property type="entry name" value="PaeLigD_Pol-like"/>
</dbReference>
<keyword evidence="7" id="KW-0479">Metal-binding</keyword>
<evidence type="ECO:0000256" key="10">
    <source>
        <dbReference type="ARBA" id="ARBA00022801"/>
    </source>
</evidence>
<evidence type="ECO:0000256" key="2">
    <source>
        <dbReference type="ARBA" id="ARBA00012727"/>
    </source>
</evidence>
<dbReference type="InterPro" id="IPR052171">
    <property type="entry name" value="NHEJ_LigD"/>
</dbReference>
<keyword evidence="15" id="KW-0233">DNA recombination</keyword>
<dbReference type="EC" id="6.5.1.1" evidence="2"/>
<dbReference type="GO" id="GO:0003910">
    <property type="term" value="F:DNA ligase (ATP) activity"/>
    <property type="evidence" value="ECO:0007669"/>
    <property type="project" value="UniProtKB-EC"/>
</dbReference>
<feature type="compositionally biased region" description="Low complexity" evidence="21">
    <location>
        <begin position="173"/>
        <end position="182"/>
    </location>
</feature>
<keyword evidence="9" id="KW-0227">DNA damage</keyword>
<evidence type="ECO:0000256" key="13">
    <source>
        <dbReference type="ARBA" id="ARBA00022932"/>
    </source>
</evidence>
<dbReference type="Pfam" id="PF13298">
    <property type="entry name" value="LigD_N"/>
    <property type="match status" value="1"/>
</dbReference>
<feature type="compositionally biased region" description="Low complexity" evidence="21">
    <location>
        <begin position="512"/>
        <end position="523"/>
    </location>
</feature>
<dbReference type="NCBIfam" id="TIGR02777">
    <property type="entry name" value="LigD_PE_dom"/>
    <property type="match status" value="1"/>
</dbReference>
<dbReference type="NCBIfam" id="TIGR02778">
    <property type="entry name" value="ligD_pol"/>
    <property type="match status" value="1"/>
</dbReference>
<evidence type="ECO:0000256" key="6">
    <source>
        <dbReference type="ARBA" id="ARBA00022722"/>
    </source>
</evidence>
<dbReference type="GO" id="GO:0005524">
    <property type="term" value="F:ATP binding"/>
    <property type="evidence" value="ECO:0007669"/>
    <property type="project" value="UniProtKB-KW"/>
</dbReference>
<dbReference type="GO" id="GO:0046872">
    <property type="term" value="F:metal ion binding"/>
    <property type="evidence" value="ECO:0007669"/>
    <property type="project" value="UniProtKB-KW"/>
</dbReference>
<dbReference type="Pfam" id="PF21686">
    <property type="entry name" value="LigD_Prim-Pol"/>
    <property type="match status" value="1"/>
</dbReference>
<dbReference type="Pfam" id="PF04679">
    <property type="entry name" value="DNA_ligase_A_C"/>
    <property type="match status" value="1"/>
</dbReference>
<gene>
    <name evidence="22" type="primary">ligD</name>
    <name evidence="22" type="ORF">C1702_04815</name>
</gene>
<reference evidence="22 23" key="1">
    <citation type="submission" date="2018-02" db="EMBL/GenBank/DDBJ databases">
        <title>Reclassifiation of [Polyangium] brachysporum DSM 7029 as Guopingzhaonella breviflexa gen. nov., sp. nov., a member of the family Comamonadaceae.</title>
        <authorList>
            <person name="Tang B."/>
        </authorList>
    </citation>
    <scope>NUCLEOTIDE SEQUENCE [LARGE SCALE GENOMIC DNA]</scope>
    <source>
        <strain evidence="22 23">DSM 15344</strain>
    </source>
</reference>
<keyword evidence="4" id="KW-0808">Transferase</keyword>
<dbReference type="InterPro" id="IPR014143">
    <property type="entry name" value="NHEJ_ligase_prk"/>
</dbReference>